<feature type="compositionally biased region" description="Polar residues" evidence="2">
    <location>
        <begin position="352"/>
        <end position="363"/>
    </location>
</feature>
<dbReference type="EMBL" id="JAGRRH010000013">
    <property type="protein sequence ID" value="KAG7360228.1"/>
    <property type="molecule type" value="Genomic_DNA"/>
</dbReference>
<evidence type="ECO:0000256" key="1">
    <source>
        <dbReference type="SAM" id="Coils"/>
    </source>
</evidence>
<reference evidence="3" key="2">
    <citation type="submission" date="2021-04" db="EMBL/GenBank/DDBJ databases">
        <authorList>
            <person name="Podell S."/>
        </authorList>
    </citation>
    <scope>NUCLEOTIDE SEQUENCE</scope>
    <source>
        <strain evidence="3">Hildebrandi</strain>
    </source>
</reference>
<feature type="compositionally biased region" description="Polar residues" evidence="2">
    <location>
        <begin position="187"/>
        <end position="199"/>
    </location>
</feature>
<gene>
    <name evidence="3" type="ORF">IV203_035327</name>
</gene>
<sequence length="639" mass="69868">MAFLFRKKKPNLNAAAQQKVGDDALQGQVDELQGEVNFLKKRLLSIQAKVPATAPHNSNASRQGQLPSMIEETASPGIGRASRSPFVAKSEVSRTISPTKCNGPKQVVSRPSVADIVIGHGTEIVEQIQDDEMWHSEASFRSNSIKASSFASSKGDGEVFYKDGKKYRRVVRMVRSTGPADAALYSNKPSSTRSVSSSHGIEEVTEGHVQAMRAKYSMTSIASDVSTGSKSSCADRKIGRANQGLRVRAVGDPNHIATPKHGEKKSVNQKQWDDRPSPLPLNGMPSNPWLRKDMNRTKSIDKARSIPEPPFLTQVESPWTKRDVLDNSRPLQHASSPFTNTKNLDVGTKLTYSKSSEAPSSLTTEKDRNGNQPAKQFYDDEKVTAKPYRRSVQKALEPESQQSNRAQAQREPASGSQIQSKATGKGYFDRSSQLDRIRQKGGQQEATKTANSSSKQEAAITSKSPNPMIKIDRGMKSDESSAGGASTGTPRKDGGSNSTQLGTRPNNFPKAVREQDIKVAKNRTVAVQAPLAKMHESTQMRTQPKDFLKEIRKQDVKLKKPPTVAVQSPPAKIHGGSNGVPNDLLACIRAGVPLKKIEKSTIQTPKQHSSPFLNEMLATFQQRKSECLSEQAKSGEFDF</sequence>
<feature type="compositionally biased region" description="Polar residues" evidence="2">
    <location>
        <begin position="441"/>
        <end position="465"/>
    </location>
</feature>
<feature type="region of interest" description="Disordered" evidence="2">
    <location>
        <begin position="252"/>
        <end position="292"/>
    </location>
</feature>
<organism evidence="3 4">
    <name type="scientific">Nitzschia inconspicua</name>
    <dbReference type="NCBI Taxonomy" id="303405"/>
    <lineage>
        <taxon>Eukaryota</taxon>
        <taxon>Sar</taxon>
        <taxon>Stramenopiles</taxon>
        <taxon>Ochrophyta</taxon>
        <taxon>Bacillariophyta</taxon>
        <taxon>Bacillariophyceae</taxon>
        <taxon>Bacillariophycidae</taxon>
        <taxon>Bacillariales</taxon>
        <taxon>Bacillariaceae</taxon>
        <taxon>Nitzschia</taxon>
    </lineage>
</organism>
<dbReference type="Proteomes" id="UP000693970">
    <property type="component" value="Unassembled WGS sequence"/>
</dbReference>
<accession>A0A9K3LEU6</accession>
<keyword evidence="1" id="KW-0175">Coiled coil</keyword>
<protein>
    <submittedName>
        <fullName evidence="3">Uncharacterized protein</fullName>
    </submittedName>
</protein>
<evidence type="ECO:0000256" key="2">
    <source>
        <dbReference type="SAM" id="MobiDB-lite"/>
    </source>
</evidence>
<feature type="coiled-coil region" evidence="1">
    <location>
        <begin position="22"/>
        <end position="49"/>
    </location>
</feature>
<comment type="caution">
    <text evidence="3">The sequence shown here is derived from an EMBL/GenBank/DDBJ whole genome shotgun (WGS) entry which is preliminary data.</text>
</comment>
<feature type="compositionally biased region" description="Basic and acidic residues" evidence="2">
    <location>
        <begin position="470"/>
        <end position="479"/>
    </location>
</feature>
<feature type="region of interest" description="Disordered" evidence="2">
    <location>
        <begin position="182"/>
        <end position="201"/>
    </location>
</feature>
<feature type="compositionally biased region" description="Basic and acidic residues" evidence="2">
    <location>
        <begin position="260"/>
        <end position="276"/>
    </location>
</feature>
<feature type="region of interest" description="Disordered" evidence="2">
    <location>
        <begin position="558"/>
        <end position="577"/>
    </location>
</feature>
<keyword evidence="4" id="KW-1185">Reference proteome</keyword>
<feature type="compositionally biased region" description="Polar residues" evidence="2">
    <location>
        <begin position="483"/>
        <end position="506"/>
    </location>
</feature>
<name>A0A9K3LEU6_9STRA</name>
<evidence type="ECO:0000313" key="3">
    <source>
        <dbReference type="EMBL" id="KAG7360228.1"/>
    </source>
</evidence>
<dbReference type="AlphaFoldDB" id="A0A9K3LEU6"/>
<evidence type="ECO:0000313" key="4">
    <source>
        <dbReference type="Proteomes" id="UP000693970"/>
    </source>
</evidence>
<feature type="region of interest" description="Disordered" evidence="2">
    <location>
        <begin position="352"/>
        <end position="509"/>
    </location>
</feature>
<proteinExistence type="predicted"/>
<reference evidence="3" key="1">
    <citation type="journal article" date="2021" name="Sci. Rep.">
        <title>Diploid genomic architecture of Nitzschia inconspicua, an elite biomass production diatom.</title>
        <authorList>
            <person name="Oliver A."/>
            <person name="Podell S."/>
            <person name="Pinowska A."/>
            <person name="Traller J.C."/>
            <person name="Smith S.R."/>
            <person name="McClure R."/>
            <person name="Beliaev A."/>
            <person name="Bohutskyi P."/>
            <person name="Hill E.A."/>
            <person name="Rabines A."/>
            <person name="Zheng H."/>
            <person name="Allen L.Z."/>
            <person name="Kuo A."/>
            <person name="Grigoriev I.V."/>
            <person name="Allen A.E."/>
            <person name="Hazlebeck D."/>
            <person name="Allen E.E."/>
        </authorList>
    </citation>
    <scope>NUCLEOTIDE SEQUENCE</scope>
    <source>
        <strain evidence="3">Hildebrandi</strain>
    </source>
</reference>